<comment type="caution">
    <text evidence="1">The sequence shown here is derived from an EMBL/GenBank/DDBJ whole genome shotgun (WGS) entry which is preliminary data.</text>
</comment>
<dbReference type="AlphaFoldDB" id="A0A6A1R1R7"/>
<dbReference type="InterPro" id="IPR009241">
    <property type="entry name" value="HigB-like"/>
</dbReference>
<dbReference type="EMBL" id="VZOT01000007">
    <property type="protein sequence ID" value="KAB0586248.1"/>
    <property type="molecule type" value="Genomic_DNA"/>
</dbReference>
<protein>
    <submittedName>
        <fullName evidence="1">Addiction module toxin RelE</fullName>
    </submittedName>
</protein>
<gene>
    <name evidence="1" type="ORF">F7P80_11245</name>
</gene>
<evidence type="ECO:0000313" key="1">
    <source>
        <dbReference type="EMBL" id="KAB0586248.1"/>
    </source>
</evidence>
<accession>A0A6A1R1R7</accession>
<dbReference type="Pfam" id="PF05973">
    <property type="entry name" value="Gp49"/>
    <property type="match status" value="1"/>
</dbReference>
<organism evidence="1">
    <name type="scientific">Comamonas kerstersii</name>
    <dbReference type="NCBI Taxonomy" id="225992"/>
    <lineage>
        <taxon>Bacteria</taxon>
        <taxon>Pseudomonadati</taxon>
        <taxon>Pseudomonadota</taxon>
        <taxon>Betaproteobacteria</taxon>
        <taxon>Burkholderiales</taxon>
        <taxon>Comamonadaceae</taxon>
        <taxon>Comamonas</taxon>
    </lineage>
</organism>
<name>A0A6A1R1R7_9BURK</name>
<proteinExistence type="predicted"/>
<reference evidence="1" key="1">
    <citation type="submission" date="2019-09" db="EMBL/GenBank/DDBJ databases">
        <title>Draft genome sequences of 48 bacterial type strains from the CCUG.</title>
        <authorList>
            <person name="Tunovic T."/>
            <person name="Pineiro-Iglesias B."/>
            <person name="Unosson C."/>
            <person name="Inganas E."/>
            <person name="Ohlen M."/>
            <person name="Cardew S."/>
            <person name="Jensie-Markopoulos S."/>
            <person name="Salva-Serra F."/>
            <person name="Jaen-Luchoro D."/>
            <person name="Karlsson R."/>
            <person name="Svensson-Stadler L."/>
            <person name="Chun J."/>
            <person name="Moore E."/>
        </authorList>
    </citation>
    <scope>NUCLEOTIDE SEQUENCE</scope>
    <source>
        <strain evidence="1">CCUG 15333</strain>
    </source>
</reference>
<sequence>MPRMTWTVLFHDAFDTEFSDLKEDLQDELLAHARLLAEFGPNLGRPTVDTLKGSRHTNMKELRFSWNGQVWRVAFAFDPQRQAILLVGGDKGGADQRRFYKRLIQVADERYDEHVGSLAQQSKENHHGKKTR</sequence>